<keyword evidence="3" id="KW-0346">Stress response</keyword>
<dbReference type="PANTHER" id="PTHR45639">
    <property type="entry name" value="HSC70CB, ISOFORM G-RELATED"/>
    <property type="match status" value="1"/>
</dbReference>
<dbReference type="InterPro" id="IPR029047">
    <property type="entry name" value="HSP70_peptide-bd_sf"/>
</dbReference>
<gene>
    <name evidence="3" type="ORF">Pyn_25556</name>
</gene>
<proteinExistence type="predicted"/>
<dbReference type="GO" id="GO:0005524">
    <property type="term" value="F:ATP binding"/>
    <property type="evidence" value="ECO:0007669"/>
    <property type="project" value="UniProtKB-KW"/>
</dbReference>
<dbReference type="GO" id="GO:0005829">
    <property type="term" value="C:cytosol"/>
    <property type="evidence" value="ECO:0007669"/>
    <property type="project" value="TreeGrafter"/>
</dbReference>
<organism evidence="3 4">
    <name type="scientific">Prunus yedoensis var. nudiflora</name>
    <dbReference type="NCBI Taxonomy" id="2094558"/>
    <lineage>
        <taxon>Eukaryota</taxon>
        <taxon>Viridiplantae</taxon>
        <taxon>Streptophyta</taxon>
        <taxon>Embryophyta</taxon>
        <taxon>Tracheophyta</taxon>
        <taxon>Spermatophyta</taxon>
        <taxon>Magnoliopsida</taxon>
        <taxon>eudicotyledons</taxon>
        <taxon>Gunneridae</taxon>
        <taxon>Pentapetalae</taxon>
        <taxon>rosids</taxon>
        <taxon>fabids</taxon>
        <taxon>Rosales</taxon>
        <taxon>Rosaceae</taxon>
        <taxon>Amygdaloideae</taxon>
        <taxon>Amygdaleae</taxon>
        <taxon>Prunus</taxon>
    </lineage>
</organism>
<dbReference type="EMBL" id="PJQY01000427">
    <property type="protein sequence ID" value="PQQ11057.1"/>
    <property type="molecule type" value="Genomic_DNA"/>
</dbReference>
<reference evidence="3 4" key="1">
    <citation type="submission" date="2018-02" db="EMBL/GenBank/DDBJ databases">
        <title>Draft genome of wild Prunus yedoensis var. nudiflora.</title>
        <authorList>
            <person name="Baek S."/>
            <person name="Kim J.-H."/>
            <person name="Choi K."/>
            <person name="Kim G.-B."/>
            <person name="Cho A."/>
            <person name="Jang H."/>
            <person name="Shin C.-H."/>
            <person name="Yu H.-J."/>
            <person name="Mun J.-H."/>
        </authorList>
    </citation>
    <scope>NUCLEOTIDE SEQUENCE [LARGE SCALE GENOMIC DNA]</scope>
    <source>
        <strain evidence="4">cv. Jeju island</strain>
        <tissue evidence="3">Leaf</tissue>
    </source>
</reference>
<dbReference type="PANTHER" id="PTHR45639:SF10">
    <property type="entry name" value="HEAT SHOCK 70 KDA PROTEIN 16 ISOFORM X1"/>
    <property type="match status" value="1"/>
</dbReference>
<keyword evidence="1" id="KW-0547">Nucleotide-binding</keyword>
<evidence type="ECO:0000313" key="4">
    <source>
        <dbReference type="Proteomes" id="UP000250321"/>
    </source>
</evidence>
<accession>A0A314YY84</accession>
<comment type="caution">
    <text evidence="3">The sequence shown here is derived from an EMBL/GenBank/DDBJ whole genome shotgun (WGS) entry which is preliminary data.</text>
</comment>
<dbReference type="Gene3D" id="2.60.34.10">
    <property type="entry name" value="Substrate Binding Domain Of DNAk, Chain A, domain 1"/>
    <property type="match status" value="1"/>
</dbReference>
<keyword evidence="4" id="KW-1185">Reference proteome</keyword>
<dbReference type="AlphaFoldDB" id="A0A314YY84"/>
<name>A0A314YY84_PRUYE</name>
<dbReference type="STRING" id="2094558.A0A314YY84"/>
<dbReference type="GO" id="GO:0140662">
    <property type="term" value="F:ATP-dependent protein folding chaperone"/>
    <property type="evidence" value="ECO:0007669"/>
    <property type="project" value="InterPro"/>
</dbReference>
<evidence type="ECO:0000313" key="3">
    <source>
        <dbReference type="EMBL" id="PQQ11057.1"/>
    </source>
</evidence>
<dbReference type="OrthoDB" id="434160at2759"/>
<sequence>MLSPVFRVREYEVQDSIPFSIGFLLDEAPICTVSNGILFPKGQPIPSVKVLTFRRSSSFHLEAFYANPMKALLVYLLKLVVLRLALSNAPIVKRQGLKLKFN</sequence>
<dbReference type="Proteomes" id="UP000250321">
    <property type="component" value="Unassembled WGS sequence"/>
</dbReference>
<dbReference type="GO" id="GO:0005634">
    <property type="term" value="C:nucleus"/>
    <property type="evidence" value="ECO:0007669"/>
    <property type="project" value="TreeGrafter"/>
</dbReference>
<evidence type="ECO:0000256" key="2">
    <source>
        <dbReference type="ARBA" id="ARBA00022840"/>
    </source>
</evidence>
<keyword evidence="2" id="KW-0067">ATP-binding</keyword>
<dbReference type="InterPro" id="IPR013126">
    <property type="entry name" value="Hsp_70_fam"/>
</dbReference>
<evidence type="ECO:0000256" key="1">
    <source>
        <dbReference type="ARBA" id="ARBA00022741"/>
    </source>
</evidence>
<protein>
    <submittedName>
        <fullName evidence="3">Heat shock 70 kDa protein 16</fullName>
    </submittedName>
</protein>